<feature type="domain" description="FAD-binding FR-type" evidence="1">
    <location>
        <begin position="43"/>
        <end position="144"/>
    </location>
</feature>
<organism evidence="2 3">
    <name type="scientific">Rhodoblastus acidophilus</name>
    <name type="common">Rhodopseudomonas acidophila</name>
    <dbReference type="NCBI Taxonomy" id="1074"/>
    <lineage>
        <taxon>Bacteria</taxon>
        <taxon>Pseudomonadati</taxon>
        <taxon>Pseudomonadota</taxon>
        <taxon>Alphaproteobacteria</taxon>
        <taxon>Hyphomicrobiales</taxon>
        <taxon>Rhodoblastaceae</taxon>
        <taxon>Rhodoblastus</taxon>
    </lineage>
</organism>
<evidence type="ECO:0000313" key="2">
    <source>
        <dbReference type="EMBL" id="SNB81167.1"/>
    </source>
</evidence>
<dbReference type="InterPro" id="IPR008333">
    <property type="entry name" value="Cbr1-like_FAD-bd_dom"/>
</dbReference>
<evidence type="ECO:0000259" key="1">
    <source>
        <dbReference type="PROSITE" id="PS51384"/>
    </source>
</evidence>
<name>A0A212S7A3_RHOAC</name>
<keyword evidence="3" id="KW-1185">Reference proteome</keyword>
<dbReference type="PANTHER" id="PTHR47354:SF5">
    <property type="entry name" value="PROTEIN RFBI"/>
    <property type="match status" value="1"/>
</dbReference>
<proteinExistence type="predicted"/>
<sequence>MSFAIRSFPRNLSVECSAESAQFALPARGAFAPVPSDKKASSIGSVTGRVHAIRNLAADMVKVVISTDEQLEILPGQHVQVCISGFPSRVYSPTVPLKEPVDNRKICFHVRRVANGRVSSALGAAIGPGRKASISRPEGSAFLRPGLSNRLVLVSSGAGFASVWSIAHAALRENAEREIVVIAEAKHRGDLYLANALVRLAACPNVRVHPVIRAADKPQSAFWINNPLVFMPRLSPDDIVHAFGAPLLVEGVASVARTAGALCYAEPFVAAELEATP</sequence>
<dbReference type="SUPFAM" id="SSF52343">
    <property type="entry name" value="Ferredoxin reductase-like, C-terminal NADP-linked domain"/>
    <property type="match status" value="1"/>
</dbReference>
<dbReference type="Gene3D" id="2.40.30.10">
    <property type="entry name" value="Translation factors"/>
    <property type="match status" value="1"/>
</dbReference>
<dbReference type="Gene3D" id="3.40.50.80">
    <property type="entry name" value="Nucleotide-binding domain of ferredoxin-NADP reductase (FNR) module"/>
    <property type="match status" value="1"/>
</dbReference>
<protein>
    <submittedName>
        <fullName evidence="2">NAD(P)H-flavin reductase</fullName>
    </submittedName>
</protein>
<dbReference type="Proteomes" id="UP000198418">
    <property type="component" value="Unassembled WGS sequence"/>
</dbReference>
<dbReference type="EMBL" id="FYDG01000014">
    <property type="protein sequence ID" value="SNB81167.1"/>
    <property type="molecule type" value="Genomic_DNA"/>
</dbReference>
<dbReference type="InterPro" id="IPR017927">
    <property type="entry name" value="FAD-bd_FR_type"/>
</dbReference>
<evidence type="ECO:0000313" key="3">
    <source>
        <dbReference type="Proteomes" id="UP000198418"/>
    </source>
</evidence>
<dbReference type="PROSITE" id="PS51384">
    <property type="entry name" value="FAD_FR"/>
    <property type="match status" value="1"/>
</dbReference>
<dbReference type="GO" id="GO:0016491">
    <property type="term" value="F:oxidoreductase activity"/>
    <property type="evidence" value="ECO:0007669"/>
    <property type="project" value="InterPro"/>
</dbReference>
<dbReference type="InterPro" id="IPR017938">
    <property type="entry name" value="Riboflavin_synthase-like_b-brl"/>
</dbReference>
<accession>A0A212S7A3</accession>
<dbReference type="AlphaFoldDB" id="A0A212S7A3"/>
<dbReference type="InterPro" id="IPR039261">
    <property type="entry name" value="FNR_nucleotide-bd"/>
</dbReference>
<dbReference type="PANTHER" id="PTHR47354">
    <property type="entry name" value="NADH OXIDOREDUCTASE HCR"/>
    <property type="match status" value="1"/>
</dbReference>
<dbReference type="SUPFAM" id="SSF63380">
    <property type="entry name" value="Riboflavin synthase domain-like"/>
    <property type="match status" value="1"/>
</dbReference>
<dbReference type="InterPro" id="IPR050415">
    <property type="entry name" value="MRET"/>
</dbReference>
<reference evidence="3" key="1">
    <citation type="submission" date="2017-06" db="EMBL/GenBank/DDBJ databases">
        <authorList>
            <person name="Varghese N."/>
            <person name="Submissions S."/>
        </authorList>
    </citation>
    <scope>NUCLEOTIDE SEQUENCE [LARGE SCALE GENOMIC DNA]</scope>
    <source>
        <strain evidence="3">DSM 137</strain>
    </source>
</reference>
<dbReference type="Pfam" id="PF00970">
    <property type="entry name" value="FAD_binding_6"/>
    <property type="match status" value="1"/>
</dbReference>
<gene>
    <name evidence="2" type="ORF">SAMN06265338_11477</name>
</gene>